<sequence length="397" mass="42479">MATVALSSIAKSFGSTRVLGGVDLDIADGEFLTLVGPSGCGKSTLIRIIAGLEHQDAGGVAIGGAPVDHLRPHERRVAMVFQSYALYPHMTVRANIGLPLTMSRLRLWQRLPLLRLLSAQRRRVMRYIDADVAAVAGQLQLDHLLDRKPAQLSGGQRQRVALGRAMVRSPEVFLMDEPLSNLDAKLRVHMRTELAELHKRLGATFIYVTHDQVEAMTMSDRVAMMDAGSILQLGAPSELYERPASLKVAQFIGSPAINLLPATVGSSGRIELFGRPLALSAPLAQGQAVTLGVRCEALSLLHGDSAGPGRAWFSARLRRKENLGSEYILHFDLAGRDAAGVTMRASPAVAAGVNEAAEVTLGFDEAACHVFDADGARVEPRSPGGATGSVVPLRAWP</sequence>
<dbReference type="GO" id="GO:0055052">
    <property type="term" value="C:ATP-binding cassette (ABC) transporter complex, substrate-binding subunit-containing"/>
    <property type="evidence" value="ECO:0007669"/>
    <property type="project" value="TreeGrafter"/>
</dbReference>
<dbReference type="InterPro" id="IPR047641">
    <property type="entry name" value="ABC_transpr_MalK/UgpC-like"/>
</dbReference>
<organism evidence="7 8">
    <name type="scientific">Alsobacter soli</name>
    <dbReference type="NCBI Taxonomy" id="2109933"/>
    <lineage>
        <taxon>Bacteria</taxon>
        <taxon>Pseudomonadati</taxon>
        <taxon>Pseudomonadota</taxon>
        <taxon>Alphaproteobacteria</taxon>
        <taxon>Hyphomicrobiales</taxon>
        <taxon>Alsobacteraceae</taxon>
        <taxon>Alsobacter</taxon>
    </lineage>
</organism>
<evidence type="ECO:0000313" key="7">
    <source>
        <dbReference type="EMBL" id="PSC06569.1"/>
    </source>
</evidence>
<dbReference type="Gene3D" id="3.40.50.300">
    <property type="entry name" value="P-loop containing nucleotide triphosphate hydrolases"/>
    <property type="match status" value="1"/>
</dbReference>
<evidence type="ECO:0000256" key="5">
    <source>
        <dbReference type="ARBA" id="ARBA00022840"/>
    </source>
</evidence>
<dbReference type="Pfam" id="PF00005">
    <property type="entry name" value="ABC_tran"/>
    <property type="match status" value="1"/>
</dbReference>
<protein>
    <submittedName>
        <fullName evidence="7">Glycerol-3-phosphate ABC transporter ATP-binding protein</fullName>
    </submittedName>
</protein>
<dbReference type="RefSeq" id="WP_106334948.1">
    <property type="nucleotide sequence ID" value="NZ_PVZS01000002.1"/>
</dbReference>
<dbReference type="CDD" id="cd03301">
    <property type="entry name" value="ABC_MalK_N"/>
    <property type="match status" value="1"/>
</dbReference>
<name>A0A2T1HYK6_9HYPH</name>
<dbReference type="Gene3D" id="2.40.50.140">
    <property type="entry name" value="Nucleic acid-binding proteins"/>
    <property type="match status" value="1"/>
</dbReference>
<dbReference type="OrthoDB" id="9767663at2"/>
<dbReference type="Pfam" id="PF08402">
    <property type="entry name" value="TOBE_2"/>
    <property type="match status" value="1"/>
</dbReference>
<evidence type="ECO:0000256" key="2">
    <source>
        <dbReference type="ARBA" id="ARBA00005417"/>
    </source>
</evidence>
<reference evidence="8" key="1">
    <citation type="submission" date="2018-03" db="EMBL/GenBank/DDBJ databases">
        <authorList>
            <person name="Sun L."/>
            <person name="Liu H."/>
            <person name="Chen W."/>
            <person name="Huang K."/>
            <person name="Liu W."/>
            <person name="Gao X."/>
        </authorList>
    </citation>
    <scope>NUCLEOTIDE SEQUENCE [LARGE SCALE GENOMIC DNA]</scope>
    <source>
        <strain evidence="8">SH9</strain>
    </source>
</reference>
<dbReference type="GO" id="GO:0140359">
    <property type="term" value="F:ABC-type transporter activity"/>
    <property type="evidence" value="ECO:0007669"/>
    <property type="project" value="InterPro"/>
</dbReference>
<keyword evidence="8" id="KW-1185">Reference proteome</keyword>
<dbReference type="InterPro" id="IPR003439">
    <property type="entry name" value="ABC_transporter-like_ATP-bd"/>
</dbReference>
<dbReference type="InterPro" id="IPR008995">
    <property type="entry name" value="Mo/tungstate-bd_C_term_dom"/>
</dbReference>
<dbReference type="GO" id="GO:0005524">
    <property type="term" value="F:ATP binding"/>
    <property type="evidence" value="ECO:0007669"/>
    <property type="project" value="UniProtKB-KW"/>
</dbReference>
<evidence type="ECO:0000313" key="8">
    <source>
        <dbReference type="Proteomes" id="UP000239772"/>
    </source>
</evidence>
<proteinExistence type="inferred from homology"/>
<dbReference type="GO" id="GO:0016887">
    <property type="term" value="F:ATP hydrolysis activity"/>
    <property type="evidence" value="ECO:0007669"/>
    <property type="project" value="InterPro"/>
</dbReference>
<dbReference type="PROSITE" id="PS50893">
    <property type="entry name" value="ABC_TRANSPORTER_2"/>
    <property type="match status" value="1"/>
</dbReference>
<dbReference type="PROSITE" id="PS00211">
    <property type="entry name" value="ABC_TRANSPORTER_1"/>
    <property type="match status" value="1"/>
</dbReference>
<dbReference type="GO" id="GO:0008643">
    <property type="term" value="P:carbohydrate transport"/>
    <property type="evidence" value="ECO:0007669"/>
    <property type="project" value="InterPro"/>
</dbReference>
<dbReference type="InterPro" id="IPR027417">
    <property type="entry name" value="P-loop_NTPase"/>
</dbReference>
<dbReference type="InterPro" id="IPR003593">
    <property type="entry name" value="AAA+_ATPase"/>
</dbReference>
<dbReference type="FunFam" id="3.40.50.300:FF:000042">
    <property type="entry name" value="Maltose/maltodextrin ABC transporter, ATP-binding protein"/>
    <property type="match status" value="1"/>
</dbReference>
<dbReference type="InterPro" id="IPR012340">
    <property type="entry name" value="NA-bd_OB-fold"/>
</dbReference>
<keyword evidence="5 7" id="KW-0067">ATP-binding</keyword>
<dbReference type="PANTHER" id="PTHR43875:SF1">
    <property type="entry name" value="OSMOPROTECTIVE COMPOUNDS UPTAKE ATP-BINDING PROTEIN GGTA"/>
    <property type="match status" value="1"/>
</dbReference>
<comment type="subcellular location">
    <subcellularLocation>
        <location evidence="1">Cell inner membrane</location>
        <topology evidence="1">Peripheral membrane protein</topology>
    </subcellularLocation>
</comment>
<evidence type="ECO:0000259" key="6">
    <source>
        <dbReference type="PROSITE" id="PS50893"/>
    </source>
</evidence>
<dbReference type="PANTHER" id="PTHR43875">
    <property type="entry name" value="MALTODEXTRIN IMPORT ATP-BINDING PROTEIN MSMX"/>
    <property type="match status" value="1"/>
</dbReference>
<dbReference type="Proteomes" id="UP000239772">
    <property type="component" value="Unassembled WGS sequence"/>
</dbReference>
<keyword evidence="4" id="KW-0547">Nucleotide-binding</keyword>
<feature type="domain" description="ABC transporter" evidence="6">
    <location>
        <begin position="4"/>
        <end position="252"/>
    </location>
</feature>
<dbReference type="InterPro" id="IPR017871">
    <property type="entry name" value="ABC_transporter-like_CS"/>
</dbReference>
<dbReference type="SUPFAM" id="SSF50331">
    <property type="entry name" value="MOP-like"/>
    <property type="match status" value="1"/>
</dbReference>
<dbReference type="Gene3D" id="2.40.50.100">
    <property type="match status" value="1"/>
</dbReference>
<gene>
    <name evidence="7" type="ORF">SLNSH_01800</name>
</gene>
<keyword evidence="3" id="KW-0813">Transport</keyword>
<dbReference type="EMBL" id="PVZS01000002">
    <property type="protein sequence ID" value="PSC06569.1"/>
    <property type="molecule type" value="Genomic_DNA"/>
</dbReference>
<evidence type="ECO:0000256" key="3">
    <source>
        <dbReference type="ARBA" id="ARBA00022448"/>
    </source>
</evidence>
<comment type="caution">
    <text evidence="7">The sequence shown here is derived from an EMBL/GenBank/DDBJ whole genome shotgun (WGS) entry which is preliminary data.</text>
</comment>
<comment type="similarity">
    <text evidence="2">Belongs to the ABC transporter superfamily.</text>
</comment>
<dbReference type="SUPFAM" id="SSF52540">
    <property type="entry name" value="P-loop containing nucleoside triphosphate hydrolases"/>
    <property type="match status" value="1"/>
</dbReference>
<dbReference type="InterPro" id="IPR015855">
    <property type="entry name" value="ABC_transpr_MalK-like"/>
</dbReference>
<evidence type="ECO:0000256" key="1">
    <source>
        <dbReference type="ARBA" id="ARBA00004417"/>
    </source>
</evidence>
<evidence type="ECO:0000256" key="4">
    <source>
        <dbReference type="ARBA" id="ARBA00022741"/>
    </source>
</evidence>
<dbReference type="SMART" id="SM00382">
    <property type="entry name" value="AAA"/>
    <property type="match status" value="1"/>
</dbReference>
<dbReference type="AlphaFoldDB" id="A0A2T1HYK6"/>
<accession>A0A2T1HYK6</accession>
<dbReference type="InterPro" id="IPR013611">
    <property type="entry name" value="Transp-assoc_OB_typ2"/>
</dbReference>